<evidence type="ECO:0000313" key="7">
    <source>
        <dbReference type="EMBL" id="SMY24921.1"/>
    </source>
</evidence>
<dbReference type="InterPro" id="IPR020846">
    <property type="entry name" value="MFS_dom"/>
</dbReference>
<feature type="domain" description="Major facilitator superfamily (MFS) profile" evidence="6">
    <location>
        <begin position="1"/>
        <end position="135"/>
    </location>
</feature>
<dbReference type="Pfam" id="PF00083">
    <property type="entry name" value="Sugar_tr"/>
    <property type="match status" value="1"/>
</dbReference>
<evidence type="ECO:0000256" key="3">
    <source>
        <dbReference type="ARBA" id="ARBA00022692"/>
    </source>
</evidence>
<sequence length="135" mass="14401">MSLYVAFFGMELGRKNTIQLGNLLICIGAALQASTYSVGQIIVGRIVTGAGIECIASAVPTYMAEMSLDASERGPEVSYQLALLITGVALAYWVDFGFVQGLGAAPYLWRIPLAGHAIVLCDLLRDPAFHAPGYF</sequence>
<protein>
    <recommendedName>
        <fullName evidence="6">Major facilitator superfamily (MFS) profile domain-containing protein</fullName>
    </recommendedName>
</protein>
<evidence type="ECO:0000256" key="2">
    <source>
        <dbReference type="ARBA" id="ARBA00010992"/>
    </source>
</evidence>
<organism evidence="7 8">
    <name type="scientific">Zymoseptoria tritici ST99CH_1A5</name>
    <dbReference type="NCBI Taxonomy" id="1276529"/>
    <lineage>
        <taxon>Eukaryota</taxon>
        <taxon>Fungi</taxon>
        <taxon>Dikarya</taxon>
        <taxon>Ascomycota</taxon>
        <taxon>Pezizomycotina</taxon>
        <taxon>Dothideomycetes</taxon>
        <taxon>Dothideomycetidae</taxon>
        <taxon>Mycosphaerellales</taxon>
        <taxon>Mycosphaerellaceae</taxon>
        <taxon>Zymoseptoria</taxon>
    </lineage>
</organism>
<accession>A0A1Y6LQK2</accession>
<evidence type="ECO:0000256" key="4">
    <source>
        <dbReference type="ARBA" id="ARBA00022989"/>
    </source>
</evidence>
<dbReference type="Gene3D" id="1.20.1250.20">
    <property type="entry name" value="MFS general substrate transporter like domains"/>
    <property type="match status" value="1"/>
</dbReference>
<dbReference type="EMBL" id="LT882680">
    <property type="protein sequence ID" value="SMY24921.1"/>
    <property type="molecule type" value="Genomic_DNA"/>
</dbReference>
<dbReference type="InterPro" id="IPR050360">
    <property type="entry name" value="MFS_Sugar_Transporters"/>
</dbReference>
<dbReference type="GO" id="GO:0005351">
    <property type="term" value="F:carbohydrate:proton symporter activity"/>
    <property type="evidence" value="ECO:0007669"/>
    <property type="project" value="TreeGrafter"/>
</dbReference>
<gene>
    <name evidence="7" type="ORF">ZT1A5_G6363</name>
</gene>
<comment type="similarity">
    <text evidence="2">Belongs to the major facilitator superfamily. Sugar transporter (TC 2.A.1.1) family.</text>
</comment>
<evidence type="ECO:0000259" key="6">
    <source>
        <dbReference type="PROSITE" id="PS50850"/>
    </source>
</evidence>
<comment type="subcellular location">
    <subcellularLocation>
        <location evidence="1">Membrane</location>
        <topology evidence="1">Multi-pass membrane protein</topology>
    </subcellularLocation>
</comment>
<dbReference type="GO" id="GO:0016020">
    <property type="term" value="C:membrane"/>
    <property type="evidence" value="ECO:0007669"/>
    <property type="project" value="UniProtKB-SubCell"/>
</dbReference>
<name>A0A1Y6LQK2_ZYMTR</name>
<reference evidence="7 8" key="1">
    <citation type="submission" date="2016-10" db="EMBL/GenBank/DDBJ databases">
        <authorList>
            <person name="Varghese N."/>
        </authorList>
    </citation>
    <scope>NUCLEOTIDE SEQUENCE [LARGE SCALE GENOMIC DNA]</scope>
</reference>
<keyword evidence="5" id="KW-0472">Membrane</keyword>
<dbReference type="InterPro" id="IPR036259">
    <property type="entry name" value="MFS_trans_sf"/>
</dbReference>
<evidence type="ECO:0000313" key="8">
    <source>
        <dbReference type="Proteomes" id="UP000215453"/>
    </source>
</evidence>
<evidence type="ECO:0000256" key="1">
    <source>
        <dbReference type="ARBA" id="ARBA00004141"/>
    </source>
</evidence>
<dbReference type="SUPFAM" id="SSF103473">
    <property type="entry name" value="MFS general substrate transporter"/>
    <property type="match status" value="1"/>
</dbReference>
<dbReference type="AlphaFoldDB" id="A0A1Y6LQK2"/>
<evidence type="ECO:0000256" key="5">
    <source>
        <dbReference type="ARBA" id="ARBA00023136"/>
    </source>
</evidence>
<dbReference type="PANTHER" id="PTHR48022:SF28">
    <property type="entry name" value="MAJOR FACILITATOR SUPERFAMILY (MFS) PROFILE DOMAIN-CONTAINING PROTEIN-RELATED"/>
    <property type="match status" value="1"/>
</dbReference>
<proteinExistence type="inferred from homology"/>
<dbReference type="InterPro" id="IPR005828">
    <property type="entry name" value="MFS_sugar_transport-like"/>
</dbReference>
<keyword evidence="4" id="KW-1133">Transmembrane helix</keyword>
<dbReference type="Proteomes" id="UP000215453">
    <property type="component" value="Chromosome 5"/>
</dbReference>
<dbReference type="PANTHER" id="PTHR48022">
    <property type="entry name" value="PLASTIDIC GLUCOSE TRANSPORTER 4"/>
    <property type="match status" value="1"/>
</dbReference>
<keyword evidence="3" id="KW-0812">Transmembrane</keyword>
<dbReference type="PROSITE" id="PS50850">
    <property type="entry name" value="MFS"/>
    <property type="match status" value="1"/>
</dbReference>